<dbReference type="PANTHER" id="PTHR43132:SF8">
    <property type="entry name" value="HTH-TYPE TRANSCRIPTIONAL REGULATOR KMTR"/>
    <property type="match status" value="1"/>
</dbReference>
<keyword evidence="3" id="KW-0804">Transcription</keyword>
<evidence type="ECO:0000259" key="4">
    <source>
        <dbReference type="SMART" id="SM00418"/>
    </source>
</evidence>
<dbReference type="GO" id="GO:0003677">
    <property type="term" value="F:DNA binding"/>
    <property type="evidence" value="ECO:0007669"/>
    <property type="project" value="UniProtKB-KW"/>
</dbReference>
<keyword evidence="6" id="KW-1185">Reference proteome</keyword>
<dbReference type="InterPro" id="IPR036388">
    <property type="entry name" value="WH-like_DNA-bd_sf"/>
</dbReference>
<dbReference type="SUPFAM" id="SSF46785">
    <property type="entry name" value="Winged helix' DNA-binding domain"/>
    <property type="match status" value="1"/>
</dbReference>
<protein>
    <recommendedName>
        <fullName evidence="4">HTH arsR-type domain-containing protein</fullName>
    </recommendedName>
</protein>
<comment type="caution">
    <text evidence="5">The sequence shown here is derived from an EMBL/GenBank/DDBJ whole genome shotgun (WGS) entry which is preliminary data.</text>
</comment>
<dbReference type="SMART" id="SM00418">
    <property type="entry name" value="HTH_ARSR"/>
    <property type="match status" value="1"/>
</dbReference>
<dbReference type="PANTHER" id="PTHR43132">
    <property type="entry name" value="ARSENICAL RESISTANCE OPERON REPRESSOR ARSR-RELATED"/>
    <property type="match status" value="1"/>
</dbReference>
<dbReference type="InterPro" id="IPR001845">
    <property type="entry name" value="HTH_ArsR_DNA-bd_dom"/>
</dbReference>
<evidence type="ECO:0000256" key="2">
    <source>
        <dbReference type="ARBA" id="ARBA00023125"/>
    </source>
</evidence>
<dbReference type="Gene3D" id="1.10.10.10">
    <property type="entry name" value="Winged helix-like DNA-binding domain superfamily/Winged helix DNA-binding domain"/>
    <property type="match status" value="1"/>
</dbReference>
<accession>A0A117PIY0</accession>
<evidence type="ECO:0000256" key="1">
    <source>
        <dbReference type="ARBA" id="ARBA00023015"/>
    </source>
</evidence>
<dbReference type="AlphaFoldDB" id="A0A117PIY0"/>
<keyword evidence="2" id="KW-0238">DNA-binding</keyword>
<dbReference type="Proteomes" id="UP000054024">
    <property type="component" value="Unassembled WGS sequence"/>
</dbReference>
<gene>
    <name evidence="5" type="ORF">AQI70_05425</name>
</gene>
<dbReference type="InterPro" id="IPR036390">
    <property type="entry name" value="WH_DNA-bd_sf"/>
</dbReference>
<keyword evidence="1" id="KW-0805">Transcription regulation</keyword>
<evidence type="ECO:0000313" key="6">
    <source>
        <dbReference type="Proteomes" id="UP000054024"/>
    </source>
</evidence>
<name>A0A117PIY0_9ACTN</name>
<evidence type="ECO:0000256" key="3">
    <source>
        <dbReference type="ARBA" id="ARBA00023163"/>
    </source>
</evidence>
<dbReference type="CDD" id="cd00090">
    <property type="entry name" value="HTH_ARSR"/>
    <property type="match status" value="1"/>
</dbReference>
<organism evidence="5 6">
    <name type="scientific">Streptomyces curacoi</name>
    <dbReference type="NCBI Taxonomy" id="146536"/>
    <lineage>
        <taxon>Bacteria</taxon>
        <taxon>Bacillati</taxon>
        <taxon>Actinomycetota</taxon>
        <taxon>Actinomycetes</taxon>
        <taxon>Kitasatosporales</taxon>
        <taxon>Streptomycetaceae</taxon>
        <taxon>Streptomyces</taxon>
    </lineage>
</organism>
<dbReference type="InterPro" id="IPR011991">
    <property type="entry name" value="ArsR-like_HTH"/>
</dbReference>
<evidence type="ECO:0000313" key="5">
    <source>
        <dbReference type="EMBL" id="KUM80500.1"/>
    </source>
</evidence>
<feature type="domain" description="HTH arsR-type" evidence="4">
    <location>
        <begin position="143"/>
        <end position="218"/>
    </location>
</feature>
<dbReference type="EMBL" id="LMWJ01000003">
    <property type="protein sequence ID" value="KUM80500.1"/>
    <property type="molecule type" value="Genomic_DNA"/>
</dbReference>
<dbReference type="InterPro" id="IPR051011">
    <property type="entry name" value="Metal_resp_trans_reg"/>
</dbReference>
<dbReference type="GO" id="GO:0003700">
    <property type="term" value="F:DNA-binding transcription factor activity"/>
    <property type="evidence" value="ECO:0007669"/>
    <property type="project" value="InterPro"/>
</dbReference>
<proteinExistence type="predicted"/>
<reference evidence="5 6" key="1">
    <citation type="submission" date="2015-10" db="EMBL/GenBank/DDBJ databases">
        <title>Draft genome sequence of Streptomyces curacoi DSM 40107, type strain for the species Streptomyces curacoi.</title>
        <authorList>
            <person name="Ruckert C."/>
            <person name="Winkler A."/>
            <person name="Kalinowski J."/>
            <person name="Kampfer P."/>
            <person name="Glaeser S."/>
        </authorList>
    </citation>
    <scope>NUCLEOTIDE SEQUENCE [LARGE SCALE GENOMIC DNA]</scope>
    <source>
        <strain evidence="5 6">DSM 40107</strain>
    </source>
</reference>
<sequence length="238" mass="25276">MQDEDPESGADTDVLRNRSRIARDFERFCRVAVLPYWEGISRRLSADRTARGQIMLGHGIGRMLATLHPSVRWKPPLLEVPGRGNDVGSGTTLVLAPSVFLAGRPPILTGLGAESGQLILSYPVPIDPKWAGSLWQASEGVGGALSALMGRTRAAVLLALTRSGSTTEIGERAGVSSATVSQHTSVLRTAGLITTVRTANSVQHALTPLGDALIHERLVGQEPDHQPVSTLLLTDRAG</sequence>